<protein>
    <recommendedName>
        <fullName evidence="9">Cytochrome c oxidase subunit 6C</fullName>
    </recommendedName>
    <alternativeName>
        <fullName evidence="9">Cytochrome c oxidase polypeptide VIc</fullName>
    </alternativeName>
</protein>
<dbReference type="InterPro" id="IPR051389">
    <property type="entry name" value="Cytochrome_c_oxidase_VIc"/>
</dbReference>
<dbReference type="Pfam" id="PF02937">
    <property type="entry name" value="COX6C"/>
    <property type="match status" value="1"/>
</dbReference>
<evidence type="ECO:0000256" key="4">
    <source>
        <dbReference type="ARBA" id="ARBA00022692"/>
    </source>
</evidence>
<dbReference type="InterPro" id="IPR034884">
    <property type="entry name" value="Cytochrome_c_oxidase_VIc/VIIs"/>
</dbReference>
<evidence type="ECO:0000256" key="2">
    <source>
        <dbReference type="ARBA" id="ARBA00004673"/>
    </source>
</evidence>
<evidence type="ECO:0000256" key="8">
    <source>
        <dbReference type="ARBA" id="ARBA00023136"/>
    </source>
</evidence>
<gene>
    <name evidence="10" type="ORF">MDA_GLEAN10021745</name>
</gene>
<dbReference type="GO" id="GO:0005743">
    <property type="term" value="C:mitochondrial inner membrane"/>
    <property type="evidence" value="ECO:0007669"/>
    <property type="project" value="UniProtKB-SubCell"/>
</dbReference>
<reference evidence="11" key="1">
    <citation type="journal article" date="2013" name="Science">
        <title>Comparative analysis of bat genomes provides insight into the evolution of flight and immunity.</title>
        <authorList>
            <person name="Zhang G."/>
            <person name="Cowled C."/>
            <person name="Shi Z."/>
            <person name="Huang Z."/>
            <person name="Bishop-Lilly K.A."/>
            <person name="Fang X."/>
            <person name="Wynne J.W."/>
            <person name="Xiong Z."/>
            <person name="Baker M.L."/>
            <person name="Zhao W."/>
            <person name="Tachedjian M."/>
            <person name="Zhu Y."/>
            <person name="Zhou P."/>
            <person name="Jiang X."/>
            <person name="Ng J."/>
            <person name="Yang L."/>
            <person name="Wu L."/>
            <person name="Xiao J."/>
            <person name="Feng Y."/>
            <person name="Chen Y."/>
            <person name="Sun X."/>
            <person name="Zhang Y."/>
            <person name="Marsh G.A."/>
            <person name="Crameri G."/>
            <person name="Broder C.C."/>
            <person name="Frey K.G."/>
            <person name="Wang L.F."/>
            <person name="Wang J."/>
        </authorList>
    </citation>
    <scope>NUCLEOTIDE SEQUENCE [LARGE SCALE GENOMIC DNA]</scope>
</reference>
<comment type="subcellular location">
    <subcellularLocation>
        <location evidence="1 9">Mitochondrion inner membrane</location>
        <topology evidence="1 9">Single-pass membrane protein</topology>
    </subcellularLocation>
</comment>
<keyword evidence="5 9" id="KW-0999">Mitochondrion inner membrane</keyword>
<evidence type="ECO:0000256" key="1">
    <source>
        <dbReference type="ARBA" id="ARBA00004434"/>
    </source>
</evidence>
<keyword evidence="8 9" id="KW-0472">Membrane</keyword>
<dbReference type="Gene3D" id="4.10.93.10">
    <property type="entry name" value="Mitochondrial cytochrome c oxidase subunit VIc/VIIs"/>
    <property type="match status" value="1"/>
</dbReference>
<dbReference type="Proteomes" id="UP000010556">
    <property type="component" value="Unassembled WGS sequence"/>
</dbReference>
<comment type="similarity">
    <text evidence="3 9">Belongs to the cytochrome c oxidase subunit 6c family.</text>
</comment>
<evidence type="ECO:0000256" key="7">
    <source>
        <dbReference type="ARBA" id="ARBA00023128"/>
    </source>
</evidence>
<dbReference type="CDD" id="cd22901">
    <property type="entry name" value="CcO_VIc"/>
    <property type="match status" value="1"/>
</dbReference>
<dbReference type="EMBL" id="KB101591">
    <property type="protein sequence ID" value="ELK36494.1"/>
    <property type="molecule type" value="Genomic_DNA"/>
</dbReference>
<evidence type="ECO:0000256" key="3">
    <source>
        <dbReference type="ARBA" id="ARBA00007204"/>
    </source>
</evidence>
<keyword evidence="11" id="KW-1185">Reference proteome</keyword>
<keyword evidence="4 9" id="KW-0812">Transmembrane</keyword>
<feature type="transmembrane region" description="Helical" evidence="9">
    <location>
        <begin position="20"/>
        <end position="39"/>
    </location>
</feature>
<keyword evidence="7 9" id="KW-0496">Mitochondrion</keyword>
<comment type="pathway">
    <text evidence="2 9">Energy metabolism; oxidative phosphorylation.</text>
</comment>
<dbReference type="PANTHER" id="PTHR48416:SF1">
    <property type="entry name" value="CYTOCHROME C OXIDASE SUBUNIT 6C"/>
    <property type="match status" value="1"/>
</dbReference>
<evidence type="ECO:0000313" key="10">
    <source>
        <dbReference type="EMBL" id="ELK36494.1"/>
    </source>
</evidence>
<dbReference type="GO" id="GO:0006123">
    <property type="term" value="P:mitochondrial electron transport, cytochrome c to oxygen"/>
    <property type="evidence" value="ECO:0007669"/>
    <property type="project" value="UniProtKB-UniRule"/>
</dbReference>
<evidence type="ECO:0000256" key="9">
    <source>
        <dbReference type="RuleBase" id="RU368096"/>
    </source>
</evidence>
<dbReference type="SUPFAM" id="SSF81415">
    <property type="entry name" value="Mitochondrial cytochrome c oxidase subunit VIc"/>
    <property type="match status" value="1"/>
</dbReference>
<accession>L5MD26</accession>
<evidence type="ECO:0000256" key="5">
    <source>
        <dbReference type="ARBA" id="ARBA00022792"/>
    </source>
</evidence>
<dbReference type="KEGG" id="myd:102766586"/>
<dbReference type="InterPro" id="IPR037169">
    <property type="entry name" value="Cytochrome_c_oxidase_VIc_sf"/>
</dbReference>
<dbReference type="GO" id="GO:0045277">
    <property type="term" value="C:respiratory chain complex IV"/>
    <property type="evidence" value="ECO:0007669"/>
    <property type="project" value="UniProtKB-UniRule"/>
</dbReference>
<dbReference type="AlphaFoldDB" id="L5MD26"/>
<dbReference type="UniPathway" id="UPA00705"/>
<dbReference type="OrthoDB" id="10051322at2759"/>
<comment type="subunit">
    <text evidence="9">Component of the cytochrome c oxidase (complex IV, CIV), a multisubunit enzyme composed of 14 subunits. The complex is composed of a catalytic core of 3 subunits MT-CO1, MT-CO2 and MT-CO3, encoded in the mitochondrial DNA, and 11 supernumerary subunits COX4I, COX5A, COX5B, COX6A, COX6B, COX6C, COX7A, COX7B, COX7C, COX8 and NDUFA4, which are encoded in the nuclear genome. The complex exists as a monomer or a dimer and forms supercomplexes (SCs) in the inner mitochondrial membrane with NADH-ubiquinone oxidoreductase (complex I, CI) and ubiquinol-cytochrome c oxidoreductase (cytochrome b-c1 complex, complex III, CIII), resulting in different assemblies (supercomplex SCI(1)III(2)IV(1) and megacomplex MCI(2)III(2)IV(2)).</text>
</comment>
<keyword evidence="6 9" id="KW-1133">Transmembrane helix</keyword>
<comment type="function">
    <text evidence="9">Component of the cytochrome c oxidase, the last enzyme in the mitochondrial electron transport chain which drives oxidative phosphorylation. The respiratory chain contains 3 multisubunit complexes succinate dehydrogenase (complex II, CII), ubiquinol-cytochrome c oxidoreductase (cytochrome b-c1 complex, complex III, CIII) and cytochrome c oxidase (complex IV, CIV), that cooperate to transfer electrons derived from NADH and succinate to molecular oxygen, creating an electrochemical gradient over the inner membrane that drives transmembrane transport and the ATP synthase. Cytochrome c oxidase is the component of the respiratory chain that catalyzes the reduction of oxygen to water. Electrons originating from reduced cytochrome c in the intermembrane space (IMS) are transferred via the dinuclear copper A center (CU(A)) of subunit 2 and heme A of subunit 1 to the active site in subunit 1, a binuclear center (BNC) formed by heme A3 and copper B (CU(B)). The BNC reduces molecular oxygen to 2 water molecules using 4 electrons from cytochrome c in the IMS and 4 protons from the mitochondrial matrix.</text>
</comment>
<proteinExistence type="inferred from homology"/>
<dbReference type="PANTHER" id="PTHR48416">
    <property type="entry name" value="CYTOCHROME C OXIDASE SUBUNIT 6C"/>
    <property type="match status" value="1"/>
</dbReference>
<evidence type="ECO:0000256" key="6">
    <source>
        <dbReference type="ARBA" id="ARBA00022989"/>
    </source>
</evidence>
<sequence length="75" mass="8396">MSSSALPKPQMRDLLANCLRFHIVGAIIVSLEVAASYEFGVAEPRKKAYADSTKTMIPHKDFEERRKPGVFQSTK</sequence>
<evidence type="ECO:0000313" key="11">
    <source>
        <dbReference type="Proteomes" id="UP000010556"/>
    </source>
</evidence>
<organism evidence="10 11">
    <name type="scientific">Myotis davidii</name>
    <name type="common">David's myotis</name>
    <dbReference type="NCBI Taxonomy" id="225400"/>
    <lineage>
        <taxon>Eukaryota</taxon>
        <taxon>Metazoa</taxon>
        <taxon>Chordata</taxon>
        <taxon>Craniata</taxon>
        <taxon>Vertebrata</taxon>
        <taxon>Euteleostomi</taxon>
        <taxon>Mammalia</taxon>
        <taxon>Eutheria</taxon>
        <taxon>Laurasiatheria</taxon>
        <taxon>Chiroptera</taxon>
        <taxon>Yangochiroptera</taxon>
        <taxon>Vespertilionidae</taxon>
        <taxon>Myotis</taxon>
    </lineage>
</organism>
<name>L5MD26_MYODS</name>